<evidence type="ECO:0000313" key="3">
    <source>
        <dbReference type="Proteomes" id="UP000028702"/>
    </source>
</evidence>
<dbReference type="EMBL" id="BBIO01000027">
    <property type="protein sequence ID" value="GAK46742.1"/>
    <property type="molecule type" value="Genomic_DNA"/>
</dbReference>
<comment type="caution">
    <text evidence="2">The sequence shown here is derived from an EMBL/GenBank/DDBJ whole genome shotgun (WGS) entry which is preliminary data.</text>
</comment>
<sequence length="173" mass="17414">MKSLKSVFAVLICAVFLAACAQRQSQNVYNHSEVGKSSAVSFGTVVASRVVDVTGENSGAGALVGAAAGAGAGSYIGSGSGEAWAVGAGLLVGAVAGAMAEQAMNDRQGIEYVVTLESGVTLTIVQEIGEGESQLPPGARVMVQNSGGYQRVLPAAHLPTQINRPQGIEVVDP</sequence>
<feature type="chain" id="PRO_5001755040" evidence="1">
    <location>
        <begin position="22"/>
        <end position="173"/>
    </location>
</feature>
<dbReference type="RefSeq" id="WP_052379571.1">
    <property type="nucleotide sequence ID" value="NZ_BBIO01000027.1"/>
</dbReference>
<dbReference type="eggNOG" id="COG3133">
    <property type="taxonomic scope" value="Bacteria"/>
</dbReference>
<proteinExistence type="predicted"/>
<dbReference type="STRING" id="1333998.M2A_3241"/>
<dbReference type="AlphaFoldDB" id="A0A081BFC4"/>
<name>A0A081BFC4_9HYPH</name>
<dbReference type="Proteomes" id="UP000028702">
    <property type="component" value="Unassembled WGS sequence"/>
</dbReference>
<reference evidence="2 3" key="1">
    <citation type="submission" date="2014-07" db="EMBL/GenBank/DDBJ databases">
        <title>Tepidicaulis marinum gen. nov., sp. nov., a novel marine bacterium denitrifying nitrate to nitrous oxide strictly under microaerobic conditions.</title>
        <authorList>
            <person name="Takeuchi M."/>
            <person name="Yamagishi T."/>
            <person name="Kamagata Y."/>
            <person name="Oshima K."/>
            <person name="Hattori M."/>
            <person name="Katayama T."/>
            <person name="Hanada S."/>
            <person name="Tamaki H."/>
            <person name="Marumo K."/>
            <person name="Maeda H."/>
            <person name="Nedachi M."/>
            <person name="Iwasaki W."/>
            <person name="Suwa Y."/>
            <person name="Sakata S."/>
        </authorList>
    </citation>
    <scope>NUCLEOTIDE SEQUENCE [LARGE SCALE GENOMIC DNA]</scope>
    <source>
        <strain evidence="2 3">MA2</strain>
    </source>
</reference>
<evidence type="ECO:0000256" key="1">
    <source>
        <dbReference type="SAM" id="SignalP"/>
    </source>
</evidence>
<gene>
    <name evidence="2" type="ORF">M2A_3241</name>
</gene>
<accession>A0A081BFC4</accession>
<protein>
    <submittedName>
        <fullName evidence="2">17 kDa surface antigen</fullName>
    </submittedName>
</protein>
<keyword evidence="1" id="KW-0732">Signal</keyword>
<organism evidence="2 3">
    <name type="scientific">Tepidicaulis marinus</name>
    <dbReference type="NCBI Taxonomy" id="1333998"/>
    <lineage>
        <taxon>Bacteria</taxon>
        <taxon>Pseudomonadati</taxon>
        <taxon>Pseudomonadota</taxon>
        <taxon>Alphaproteobacteria</taxon>
        <taxon>Hyphomicrobiales</taxon>
        <taxon>Parvibaculaceae</taxon>
        <taxon>Tepidicaulis</taxon>
    </lineage>
</organism>
<feature type="signal peptide" evidence="1">
    <location>
        <begin position="1"/>
        <end position="21"/>
    </location>
</feature>
<keyword evidence="3" id="KW-1185">Reference proteome</keyword>
<dbReference type="PROSITE" id="PS51257">
    <property type="entry name" value="PROKAR_LIPOPROTEIN"/>
    <property type="match status" value="1"/>
</dbReference>
<evidence type="ECO:0000313" key="2">
    <source>
        <dbReference type="EMBL" id="GAK46742.1"/>
    </source>
</evidence>